<keyword evidence="2" id="KW-1185">Reference proteome</keyword>
<sequence length="205" mass="22662">MKQAASVLGVLSHHHSSHVLLLGGFLSHEYPVVGCQAFGWLPGGRSSWALGRLWLAERRADRNGRPSPDPRVIGSILLSYRAIKQKLCRHSVGRQQGPWIGVLPIVWPSLAAPSSQYPTVSQSRAQLCPSTLNSLSERMRMDAGLDLQDKDVLTPLVRDYVNSRTPQLGSDVGCWVFCSPICCAKRVIITTFQAVCYLGRRRDQS</sequence>
<dbReference type="AlphaFoldDB" id="A0AA40C1J4"/>
<evidence type="ECO:0000313" key="2">
    <source>
        <dbReference type="Proteomes" id="UP001174934"/>
    </source>
</evidence>
<comment type="caution">
    <text evidence="1">The sequence shown here is derived from an EMBL/GenBank/DDBJ whole genome shotgun (WGS) entry which is preliminary data.</text>
</comment>
<dbReference type="Proteomes" id="UP001174934">
    <property type="component" value="Unassembled WGS sequence"/>
</dbReference>
<organism evidence="1 2">
    <name type="scientific">Bombardia bombarda</name>
    <dbReference type="NCBI Taxonomy" id="252184"/>
    <lineage>
        <taxon>Eukaryota</taxon>
        <taxon>Fungi</taxon>
        <taxon>Dikarya</taxon>
        <taxon>Ascomycota</taxon>
        <taxon>Pezizomycotina</taxon>
        <taxon>Sordariomycetes</taxon>
        <taxon>Sordariomycetidae</taxon>
        <taxon>Sordariales</taxon>
        <taxon>Lasiosphaeriaceae</taxon>
        <taxon>Bombardia</taxon>
    </lineage>
</organism>
<name>A0AA40C1J4_9PEZI</name>
<evidence type="ECO:0000313" key="1">
    <source>
        <dbReference type="EMBL" id="KAK0621605.1"/>
    </source>
</evidence>
<accession>A0AA40C1J4</accession>
<protein>
    <submittedName>
        <fullName evidence="1">Uncharacterized protein</fullName>
    </submittedName>
</protein>
<dbReference type="EMBL" id="JAULSR010000004">
    <property type="protein sequence ID" value="KAK0621605.1"/>
    <property type="molecule type" value="Genomic_DNA"/>
</dbReference>
<gene>
    <name evidence="1" type="ORF">B0T17DRAFT_297533</name>
</gene>
<reference evidence="1" key="1">
    <citation type="submission" date="2023-06" db="EMBL/GenBank/DDBJ databases">
        <title>Genome-scale phylogeny and comparative genomics of the fungal order Sordariales.</title>
        <authorList>
            <consortium name="Lawrence Berkeley National Laboratory"/>
            <person name="Hensen N."/>
            <person name="Bonometti L."/>
            <person name="Westerberg I."/>
            <person name="Brannstrom I.O."/>
            <person name="Guillou S."/>
            <person name="Cros-Aarteil S."/>
            <person name="Calhoun S."/>
            <person name="Haridas S."/>
            <person name="Kuo A."/>
            <person name="Mondo S."/>
            <person name="Pangilinan J."/>
            <person name="Riley R."/>
            <person name="LaButti K."/>
            <person name="Andreopoulos B."/>
            <person name="Lipzen A."/>
            <person name="Chen C."/>
            <person name="Yanf M."/>
            <person name="Daum C."/>
            <person name="Ng V."/>
            <person name="Clum A."/>
            <person name="Steindorff A."/>
            <person name="Ohm R."/>
            <person name="Martin F."/>
            <person name="Silar P."/>
            <person name="Natvig D."/>
            <person name="Lalanne C."/>
            <person name="Gautier V."/>
            <person name="Ament-velasquez S.L."/>
            <person name="Kruys A."/>
            <person name="Hutchinson M.I."/>
            <person name="Powell A.J."/>
            <person name="Barry K."/>
            <person name="Miller A.N."/>
            <person name="Grigoriev I.V."/>
            <person name="Debuchy R."/>
            <person name="Gladieux P."/>
            <person name="Thoren M.H."/>
            <person name="Johannesson H."/>
        </authorList>
    </citation>
    <scope>NUCLEOTIDE SEQUENCE</scope>
    <source>
        <strain evidence="1">SMH3391-2</strain>
    </source>
</reference>
<proteinExistence type="predicted"/>